<dbReference type="AlphaFoldDB" id="A0A8H2HJW0"/>
<comment type="caution">
    <text evidence="2">The sequence shown here is derived from an EMBL/GenBank/DDBJ whole genome shotgun (WGS) entry which is preliminary data.</text>
</comment>
<name>A0A8H2HJW0_ORBOL</name>
<proteinExistence type="predicted"/>
<dbReference type="EMBL" id="SOZJ01000007">
    <property type="protein sequence ID" value="TGJ64125.1"/>
    <property type="molecule type" value="Genomic_DNA"/>
</dbReference>
<dbReference type="Proteomes" id="UP000297595">
    <property type="component" value="Unassembled WGS sequence"/>
</dbReference>
<feature type="compositionally biased region" description="Polar residues" evidence="1">
    <location>
        <begin position="1"/>
        <end position="10"/>
    </location>
</feature>
<organism evidence="2 3">
    <name type="scientific">Orbilia oligospora</name>
    <name type="common">Nematode-trapping fungus</name>
    <name type="synonym">Arthrobotrys oligospora</name>
    <dbReference type="NCBI Taxonomy" id="2813651"/>
    <lineage>
        <taxon>Eukaryota</taxon>
        <taxon>Fungi</taxon>
        <taxon>Dikarya</taxon>
        <taxon>Ascomycota</taxon>
        <taxon>Pezizomycotina</taxon>
        <taxon>Orbiliomycetes</taxon>
        <taxon>Orbiliales</taxon>
        <taxon>Orbiliaceae</taxon>
        <taxon>Orbilia</taxon>
    </lineage>
</organism>
<reference evidence="2 3" key="1">
    <citation type="submission" date="2019-03" db="EMBL/GenBank/DDBJ databases">
        <title>Nematode-trapping fungi genome.</title>
        <authorList>
            <person name="Vidal-Diez De Ulzurrun G."/>
        </authorList>
    </citation>
    <scope>NUCLEOTIDE SEQUENCE [LARGE SCALE GENOMIC DNA]</scope>
    <source>
        <strain evidence="2 3">TWF154</strain>
    </source>
</reference>
<gene>
    <name evidence="2" type="ORF">EYR41_010200</name>
</gene>
<accession>A0A8H2HJW0</accession>
<evidence type="ECO:0000313" key="2">
    <source>
        <dbReference type="EMBL" id="TGJ64125.1"/>
    </source>
</evidence>
<feature type="region of interest" description="Disordered" evidence="1">
    <location>
        <begin position="1"/>
        <end position="20"/>
    </location>
</feature>
<evidence type="ECO:0000256" key="1">
    <source>
        <dbReference type="SAM" id="MobiDB-lite"/>
    </source>
</evidence>
<sequence length="158" mass="18125">MRVVQTSPPRHTTRLKNLPPPEPRLGQLTCMYVYVGEGGSDPHTHQRGWKKGICKSRIHFWYRDSQVPPPEILKNPEFQPVSKPSFVCVSTLVEKSNQKKWGTISYKGVCMCVCLGEKERKERKEKKEKNMGIDICGVPLQIPVQSYIIRKDKKGVSF</sequence>
<evidence type="ECO:0000313" key="3">
    <source>
        <dbReference type="Proteomes" id="UP000297595"/>
    </source>
</evidence>
<protein>
    <submittedName>
        <fullName evidence="2">Uncharacterized protein</fullName>
    </submittedName>
</protein>